<feature type="non-terminal residue" evidence="1">
    <location>
        <position position="122"/>
    </location>
</feature>
<protein>
    <submittedName>
        <fullName evidence="1">Uncharacterized protein</fullName>
    </submittedName>
</protein>
<gene>
    <name evidence="1" type="ORF">METZ01_LOCUS209423</name>
</gene>
<sequence length="122" mass="14093">MPKNSLKNLVNSIFNRINPLPPYSFELTYDNIHISEVFKDITKIFIGGINFKYGENGEIDIRDLTDTKMNNIKVISFGMSKNANVYPISIIKKKKTKTIKVKLVDEIKTFEVKDINIYNFLS</sequence>
<organism evidence="1">
    <name type="scientific">marine metagenome</name>
    <dbReference type="NCBI Taxonomy" id="408172"/>
    <lineage>
        <taxon>unclassified sequences</taxon>
        <taxon>metagenomes</taxon>
        <taxon>ecological metagenomes</taxon>
    </lineage>
</organism>
<reference evidence="1" key="1">
    <citation type="submission" date="2018-05" db="EMBL/GenBank/DDBJ databases">
        <authorList>
            <person name="Lanie J.A."/>
            <person name="Ng W.-L."/>
            <person name="Kazmierczak K.M."/>
            <person name="Andrzejewski T.M."/>
            <person name="Davidsen T.M."/>
            <person name="Wayne K.J."/>
            <person name="Tettelin H."/>
            <person name="Glass J.I."/>
            <person name="Rusch D."/>
            <person name="Podicherti R."/>
            <person name="Tsui H.-C.T."/>
            <person name="Winkler M.E."/>
        </authorList>
    </citation>
    <scope>NUCLEOTIDE SEQUENCE</scope>
</reference>
<name>A0A382F1L8_9ZZZZ</name>
<dbReference type="AlphaFoldDB" id="A0A382F1L8"/>
<proteinExistence type="predicted"/>
<dbReference type="EMBL" id="UINC01047371">
    <property type="protein sequence ID" value="SVB56569.1"/>
    <property type="molecule type" value="Genomic_DNA"/>
</dbReference>
<accession>A0A382F1L8</accession>
<evidence type="ECO:0000313" key="1">
    <source>
        <dbReference type="EMBL" id="SVB56569.1"/>
    </source>
</evidence>